<dbReference type="Gene3D" id="3.40.190.10">
    <property type="entry name" value="Periplasmic binding protein-like II"/>
    <property type="match status" value="2"/>
</dbReference>
<evidence type="ECO:0000313" key="4">
    <source>
        <dbReference type="EMBL" id="OCI29505.1"/>
    </source>
</evidence>
<accession>A0A163T8G8</accession>
<evidence type="ECO:0000256" key="1">
    <source>
        <dbReference type="SAM" id="SignalP"/>
    </source>
</evidence>
<dbReference type="RefSeq" id="WP_056647526.1">
    <property type="nucleotide sequence ID" value="NZ_JBEPRG010000058.1"/>
</dbReference>
<evidence type="ECO:0000313" key="3">
    <source>
        <dbReference type="EMBL" id="KZM37226.1"/>
    </source>
</evidence>
<reference evidence="4 6" key="2">
    <citation type="submission" date="2016-06" db="EMBL/GenBank/DDBJ databases">
        <title>Genome sequence of Oerskovia enterophila DSM 43852.</title>
        <authorList>
            <person name="Poehlein A."/>
            <person name="Jag V."/>
            <person name="Bengelsdorf F.R."/>
            <person name="Daniel R."/>
            <person name="Duerre P."/>
        </authorList>
    </citation>
    <scope>NUCLEOTIDE SEQUENCE [LARGE SCALE GENOMIC DNA]</scope>
    <source>
        <strain evidence="4 6">DSM 43852</strain>
    </source>
</reference>
<dbReference type="InterPro" id="IPR015168">
    <property type="entry name" value="SsuA/THI5"/>
</dbReference>
<evidence type="ECO:0000313" key="5">
    <source>
        <dbReference type="Proteomes" id="UP000076447"/>
    </source>
</evidence>
<organism evidence="3 5">
    <name type="scientific">Oerskovia enterophila</name>
    <dbReference type="NCBI Taxonomy" id="43678"/>
    <lineage>
        <taxon>Bacteria</taxon>
        <taxon>Bacillati</taxon>
        <taxon>Actinomycetota</taxon>
        <taxon>Actinomycetes</taxon>
        <taxon>Micrococcales</taxon>
        <taxon>Cellulomonadaceae</taxon>
        <taxon>Oerskovia</taxon>
    </lineage>
</organism>
<name>A0A163T8G8_9CELL</name>
<dbReference type="Pfam" id="PF09084">
    <property type="entry name" value="NMT1"/>
    <property type="match status" value="1"/>
</dbReference>
<proteinExistence type="predicted"/>
<feature type="chain" id="PRO_5007845971" evidence="1">
    <location>
        <begin position="28"/>
        <end position="335"/>
    </location>
</feature>
<dbReference type="SUPFAM" id="SSF53850">
    <property type="entry name" value="Periplasmic binding protein-like II"/>
    <property type="match status" value="1"/>
</dbReference>
<dbReference type="EMBL" id="LRIE01000017">
    <property type="protein sequence ID" value="KZM37226.1"/>
    <property type="molecule type" value="Genomic_DNA"/>
</dbReference>
<dbReference type="OrthoDB" id="7808807at2"/>
<dbReference type="PROSITE" id="PS51257">
    <property type="entry name" value="PROKAR_LIPOPROTEIN"/>
    <property type="match status" value="1"/>
</dbReference>
<reference evidence="3 5" key="1">
    <citation type="submission" date="2016-01" db="EMBL/GenBank/DDBJ databases">
        <title>Genome sequence of Oerskovia enterophila VJag, an agar and cellulose degrading bacterium.</title>
        <authorList>
            <person name="Poehlein A."/>
            <person name="Jag V."/>
            <person name="Bengelsdorf F."/>
            <person name="Duerre P."/>
            <person name="Daniel R."/>
        </authorList>
    </citation>
    <scope>NUCLEOTIDE SEQUENCE [LARGE SCALE GENOMIC DNA]</scope>
    <source>
        <strain evidence="3 5">VJag</strain>
    </source>
</reference>
<feature type="signal peptide" evidence="1">
    <location>
        <begin position="1"/>
        <end position="27"/>
    </location>
</feature>
<dbReference type="EMBL" id="MAQA01000072">
    <property type="protein sequence ID" value="OCI29505.1"/>
    <property type="molecule type" value="Genomic_DNA"/>
</dbReference>
<dbReference type="Proteomes" id="UP000076447">
    <property type="component" value="Unassembled WGS sequence"/>
</dbReference>
<keyword evidence="1" id="KW-0732">Signal</keyword>
<dbReference type="Proteomes" id="UP000093412">
    <property type="component" value="Unassembled WGS sequence"/>
</dbReference>
<keyword evidence="6" id="KW-1185">Reference proteome</keyword>
<sequence>MSRNRTFAALASVALVAALAACSTSEAATPSGDGASAGAELAPLTTGGPWNGVAGKTPVATGPFGYAVETGIADAILAEHGYEYEGFVGFNNGPPVVQALQTGDIQVGFIGDTPATQAKASGLDVPALVIAKPSSDIWFLTRTGGVTTIDQLAGKKVGLQFGSNFDKYGRAVLERAGVLGDVELVNLLFADALPALQRGDIDAVPVPATTAGIWRLQNDFPVLSKASVDDPDLLATSVSLTSRETYEANPELAAAVWEVTEAGVAKIEADHDAYAQWVFEATGSPVEVVKEAELWQYGTQAIDPDGLKTVQSTLDFLVSSGAAPKAFDVSTWGVE</sequence>
<gene>
    <name evidence="3" type="primary">ssuA_1</name>
    <name evidence="4" type="synonym">ssuA_2</name>
    <name evidence="4" type="ORF">OERS_38190</name>
    <name evidence="3" type="ORF">OJAG_00590</name>
</gene>
<evidence type="ECO:0000313" key="6">
    <source>
        <dbReference type="Proteomes" id="UP000093412"/>
    </source>
</evidence>
<dbReference type="AlphaFoldDB" id="A0A163T8G8"/>
<evidence type="ECO:0000259" key="2">
    <source>
        <dbReference type="Pfam" id="PF09084"/>
    </source>
</evidence>
<dbReference type="PANTHER" id="PTHR30024">
    <property type="entry name" value="ALIPHATIC SULFONATES-BINDING PROTEIN-RELATED"/>
    <property type="match status" value="1"/>
</dbReference>
<dbReference type="STRING" id="43678.OJAG_00590"/>
<protein>
    <submittedName>
        <fullName evidence="3 4">Aliphatic sulfonates-binding protein</fullName>
    </submittedName>
</protein>
<comment type="caution">
    <text evidence="3">The sequence shown here is derived from an EMBL/GenBank/DDBJ whole genome shotgun (WGS) entry which is preliminary data.</text>
</comment>
<dbReference type="PATRIC" id="fig|43678.3.peg.67"/>
<feature type="domain" description="SsuA/THI5-like" evidence="2">
    <location>
        <begin position="96"/>
        <end position="267"/>
    </location>
</feature>
<dbReference type="PANTHER" id="PTHR30024:SF42">
    <property type="entry name" value="ALIPHATIC SULFONATES-BINDING PROTEIN-RELATED"/>
    <property type="match status" value="1"/>
</dbReference>